<dbReference type="PROSITE" id="PS00108">
    <property type="entry name" value="PROTEIN_KINASE_ST"/>
    <property type="match status" value="1"/>
</dbReference>
<dbReference type="InterPro" id="IPR000719">
    <property type="entry name" value="Prot_kinase_dom"/>
</dbReference>
<gene>
    <name evidence="2" type="primary">MAPKKK17_5</name>
    <name evidence="2" type="ORF">CFP56_039462</name>
</gene>
<accession>A0AAW0IZ26</accession>
<feature type="domain" description="Protein kinase" evidence="1">
    <location>
        <begin position="1"/>
        <end position="240"/>
    </location>
</feature>
<dbReference type="PANTHER" id="PTHR48011:SF56">
    <property type="entry name" value="PROTEIN KINASE DOMAIN-CONTAINING PROTEIN"/>
    <property type="match status" value="1"/>
</dbReference>
<dbReference type="Pfam" id="PF00069">
    <property type="entry name" value="Pkinase"/>
    <property type="match status" value="1"/>
</dbReference>
<name>A0AAW0IZ26_QUESU</name>
<keyword evidence="2" id="KW-0418">Kinase</keyword>
<keyword evidence="3" id="KW-1185">Reference proteome</keyword>
<dbReference type="SMART" id="SM00220">
    <property type="entry name" value="S_TKc"/>
    <property type="match status" value="1"/>
</dbReference>
<proteinExistence type="predicted"/>
<dbReference type="EMBL" id="PKMF04000761">
    <property type="protein sequence ID" value="KAK7819875.1"/>
    <property type="molecule type" value="Genomic_DNA"/>
</dbReference>
<dbReference type="GO" id="GO:0004672">
    <property type="term" value="F:protein kinase activity"/>
    <property type="evidence" value="ECO:0007669"/>
    <property type="project" value="InterPro"/>
</dbReference>
<evidence type="ECO:0000313" key="2">
    <source>
        <dbReference type="EMBL" id="KAK7819875.1"/>
    </source>
</evidence>
<dbReference type="AlphaFoldDB" id="A0AAW0IZ26"/>
<reference evidence="2 3" key="1">
    <citation type="journal article" date="2018" name="Sci. Data">
        <title>The draft genome sequence of cork oak.</title>
        <authorList>
            <person name="Ramos A.M."/>
            <person name="Usie A."/>
            <person name="Barbosa P."/>
            <person name="Barros P.M."/>
            <person name="Capote T."/>
            <person name="Chaves I."/>
            <person name="Simoes F."/>
            <person name="Abreu I."/>
            <person name="Carrasquinho I."/>
            <person name="Faro C."/>
            <person name="Guimaraes J.B."/>
            <person name="Mendonca D."/>
            <person name="Nobrega F."/>
            <person name="Rodrigues L."/>
            <person name="Saibo N.J.M."/>
            <person name="Varela M.C."/>
            <person name="Egas C."/>
            <person name="Matos J."/>
            <person name="Miguel C.M."/>
            <person name="Oliveira M.M."/>
            <person name="Ricardo C.P."/>
            <person name="Goncalves S."/>
        </authorList>
    </citation>
    <scope>NUCLEOTIDE SEQUENCE [LARGE SCALE GENOMIC DNA]</scope>
    <source>
        <strain evidence="3">cv. HL8</strain>
    </source>
</reference>
<dbReference type="PROSITE" id="PS50011">
    <property type="entry name" value="PROTEIN_KINASE_DOM"/>
    <property type="match status" value="1"/>
</dbReference>
<dbReference type="InterPro" id="IPR052751">
    <property type="entry name" value="Plant_MAPKKK"/>
</dbReference>
<dbReference type="PANTHER" id="PTHR48011">
    <property type="entry name" value="CCR4-NOT TRANSCRIPTIONAL COMPLEX SUBUNIT CAF120-RELATED"/>
    <property type="match status" value="1"/>
</dbReference>
<dbReference type="GO" id="GO:0005524">
    <property type="term" value="F:ATP binding"/>
    <property type="evidence" value="ECO:0007669"/>
    <property type="project" value="InterPro"/>
</dbReference>
<dbReference type="InterPro" id="IPR008271">
    <property type="entry name" value="Ser/Thr_kinase_AS"/>
</dbReference>
<comment type="caution">
    <text evidence="2">The sequence shown here is derived from an EMBL/GenBank/DDBJ whole genome shotgun (WGS) entry which is preliminary data.</text>
</comment>
<protein>
    <submittedName>
        <fullName evidence="2">Mitogen-activated protein kinase kinase kinase 17</fullName>
    </submittedName>
</protein>
<evidence type="ECO:0000313" key="3">
    <source>
        <dbReference type="Proteomes" id="UP000237347"/>
    </source>
</evidence>
<dbReference type="SUPFAM" id="SSF56112">
    <property type="entry name" value="Protein kinase-like (PK-like)"/>
    <property type="match status" value="2"/>
</dbReference>
<keyword evidence="2" id="KW-0808">Transferase</keyword>
<evidence type="ECO:0000259" key="1">
    <source>
        <dbReference type="PROSITE" id="PS50011"/>
    </source>
</evidence>
<dbReference type="Proteomes" id="UP000237347">
    <property type="component" value="Unassembled WGS sequence"/>
</dbReference>
<sequence length="429" mass="47359">MAVKSAEISVSATLQKEKQVFDNVQGYPFVIHCFGEDSTVEDNGDMVYNLLLEYASGGSLRDLIRNSGGCGLPESDVKRYSKCILKGLNHIHGCGYVHCDIKPENVLLVNVSASTTDAAHFVAKIADLGLAKRSWQRKKMRMDLRDTALYMAPECLIECVQEPPADIWALSCVVCEMLTGKSPWDRGKEFNKRDLFNLIADECELPEIPTGVSSQAKDFLKACLVKKYMYAEMLMDHPFLDGLGDEELPAVTCVSGTDEADYEVFCFSEDYELSCSSGDLSLLPDDGMALCFPPSQFDDLGEHLDGRSDENVPVLGQKRKRVTCYDNHICERAAHRTLKCPASTIPAVGSGLLIKHENVLFVNVSTNSNTTGSDHFVAKIMDLGLAKRKKMRLGLRGTAFVQEPPSDIWGLGCVVCEMLTGKSPWDRIT</sequence>
<dbReference type="Gene3D" id="1.10.510.10">
    <property type="entry name" value="Transferase(Phosphotransferase) domain 1"/>
    <property type="match status" value="2"/>
</dbReference>
<dbReference type="InterPro" id="IPR011009">
    <property type="entry name" value="Kinase-like_dom_sf"/>
</dbReference>
<dbReference type="GO" id="GO:0007165">
    <property type="term" value="P:signal transduction"/>
    <property type="evidence" value="ECO:0007669"/>
    <property type="project" value="TreeGrafter"/>
</dbReference>
<organism evidence="2 3">
    <name type="scientific">Quercus suber</name>
    <name type="common">Cork oak</name>
    <dbReference type="NCBI Taxonomy" id="58331"/>
    <lineage>
        <taxon>Eukaryota</taxon>
        <taxon>Viridiplantae</taxon>
        <taxon>Streptophyta</taxon>
        <taxon>Embryophyta</taxon>
        <taxon>Tracheophyta</taxon>
        <taxon>Spermatophyta</taxon>
        <taxon>Magnoliopsida</taxon>
        <taxon>eudicotyledons</taxon>
        <taxon>Gunneridae</taxon>
        <taxon>Pentapetalae</taxon>
        <taxon>rosids</taxon>
        <taxon>fabids</taxon>
        <taxon>Fagales</taxon>
        <taxon>Fagaceae</taxon>
        <taxon>Quercus</taxon>
    </lineage>
</organism>